<dbReference type="OrthoDB" id="7937990at2"/>
<dbReference type="Proteomes" id="UP000290624">
    <property type="component" value="Unassembled WGS sequence"/>
</dbReference>
<dbReference type="PANTHER" id="PTHR43649">
    <property type="entry name" value="ARABINOSE-BINDING PROTEIN-RELATED"/>
    <property type="match status" value="1"/>
</dbReference>
<dbReference type="InterPro" id="IPR006311">
    <property type="entry name" value="TAT_signal"/>
</dbReference>
<dbReference type="AlphaFoldDB" id="A0A4Q2EDT5"/>
<sequence>MSEFQLSRRGLLTAGAGLAAAVTLSACSGGSPAASGGSGGAAKASAWAITGQPNEGILKKSLEAFAKRGKGTIESTFFQNDAYKQKIRTAIGAGQAPTLIYGWGGGILKGYVDAGQVVDLTSWVNEDSAWKQSFVASTWGAGTIDGKIYAVPTNNTQPVVMYYNTKLFEQAGAELPKTWDDVLHLTEVFNSKGIAPISLGGGSNWTSMMWLEYLFDRVGGPEVFANIYAGKADAWSDPSALKAYTMIQQLIDANGFVKGFQTITADSNADQALLYTDKAAMLLHGGWAYGAMKSAQPDFVVKRLKVGAFPAVTGGKGDPKNLAGNPANYWSLSAKASAAEQDIAKAWMRDGMFDDATVDAFVASGGVPVATAAKAKIASSADKDFLTFVFDSVNAAPNFQQSWDQALSATQSEAMLNNISQLFSKQIGPEQFASAMNATIGK</sequence>
<dbReference type="PROSITE" id="PS51318">
    <property type="entry name" value="TAT"/>
    <property type="match status" value="1"/>
</dbReference>
<dbReference type="InterPro" id="IPR006059">
    <property type="entry name" value="SBP"/>
</dbReference>
<name>A0A4Q2EDT5_9ACTN</name>
<dbReference type="SUPFAM" id="SSF53850">
    <property type="entry name" value="Periplasmic binding protein-like II"/>
    <property type="match status" value="1"/>
</dbReference>
<dbReference type="RefSeq" id="WP_129459607.1">
    <property type="nucleotide sequence ID" value="NZ_PPCV01000010.1"/>
</dbReference>
<keyword evidence="2" id="KW-1185">Reference proteome</keyword>
<dbReference type="Pfam" id="PF01547">
    <property type="entry name" value="SBP_bac_1"/>
    <property type="match status" value="1"/>
</dbReference>
<evidence type="ECO:0000313" key="2">
    <source>
        <dbReference type="Proteomes" id="UP000290624"/>
    </source>
</evidence>
<protein>
    <submittedName>
        <fullName evidence="1">Sugar ABC transporter substrate-binding protein</fullName>
    </submittedName>
</protein>
<gene>
    <name evidence="1" type="ORF">C1706_12720</name>
</gene>
<dbReference type="PANTHER" id="PTHR43649:SF14">
    <property type="entry name" value="BLR3389 PROTEIN"/>
    <property type="match status" value="1"/>
</dbReference>
<proteinExistence type="predicted"/>
<dbReference type="EMBL" id="PPCV01000010">
    <property type="protein sequence ID" value="RXW31331.1"/>
    <property type="molecule type" value="Genomic_DNA"/>
</dbReference>
<evidence type="ECO:0000313" key="1">
    <source>
        <dbReference type="EMBL" id="RXW31331.1"/>
    </source>
</evidence>
<dbReference type="Gene3D" id="3.40.190.10">
    <property type="entry name" value="Periplasmic binding protein-like II"/>
    <property type="match status" value="2"/>
</dbReference>
<comment type="caution">
    <text evidence="1">The sequence shown here is derived from an EMBL/GenBank/DDBJ whole genome shotgun (WGS) entry which is preliminary data.</text>
</comment>
<reference evidence="1 2" key="1">
    <citation type="submission" date="2018-01" db="EMBL/GenBank/DDBJ databases">
        <title>Lactibacter flavus gen. nov., sp. nov., a novel bacterium of the family Propionibacteriaceae isolated from raw milk and dairy products.</title>
        <authorList>
            <person name="Wenning M."/>
            <person name="Breitenwieser F."/>
            <person name="Huptas C."/>
            <person name="von Neubeck M."/>
            <person name="Busse H.-J."/>
            <person name="Scherer S."/>
        </authorList>
    </citation>
    <scope>NUCLEOTIDE SEQUENCE [LARGE SCALE GENOMIC DNA]</scope>
    <source>
        <strain evidence="1 2">VG341</strain>
    </source>
</reference>
<dbReference type="InterPro" id="IPR050490">
    <property type="entry name" value="Bact_solute-bd_prot1"/>
</dbReference>
<organism evidence="1 2">
    <name type="scientific">Propioniciclava flava</name>
    <dbReference type="NCBI Taxonomy" id="2072026"/>
    <lineage>
        <taxon>Bacteria</taxon>
        <taxon>Bacillati</taxon>
        <taxon>Actinomycetota</taxon>
        <taxon>Actinomycetes</taxon>
        <taxon>Propionibacteriales</taxon>
        <taxon>Propionibacteriaceae</taxon>
        <taxon>Propioniciclava</taxon>
    </lineage>
</organism>
<accession>A0A4Q2EDT5</accession>